<feature type="transmembrane region" description="Helical" evidence="2">
    <location>
        <begin position="86"/>
        <end position="108"/>
    </location>
</feature>
<keyword evidence="2" id="KW-0472">Membrane</keyword>
<feature type="domain" description="CAAX prenyl protease 2/Lysostaphin resistance protein A-like" evidence="3">
    <location>
        <begin position="128"/>
        <end position="219"/>
    </location>
</feature>
<comment type="similarity">
    <text evidence="1">Belongs to the UPF0177 family.</text>
</comment>
<proteinExistence type="inferred from homology"/>
<protein>
    <recommendedName>
        <fullName evidence="3">CAAX prenyl protease 2/Lysostaphin resistance protein A-like domain-containing protein</fullName>
    </recommendedName>
</protein>
<feature type="transmembrane region" description="Helical" evidence="2">
    <location>
        <begin position="160"/>
        <end position="175"/>
    </location>
</feature>
<organism evidence="4 5">
    <name type="scientific">Lactobacillus bombicola</name>
    <dbReference type="NCBI Taxonomy" id="1505723"/>
    <lineage>
        <taxon>Bacteria</taxon>
        <taxon>Bacillati</taxon>
        <taxon>Bacillota</taxon>
        <taxon>Bacilli</taxon>
        <taxon>Lactobacillales</taxon>
        <taxon>Lactobacillaceae</taxon>
        <taxon>Lactobacillus</taxon>
    </lineage>
</organism>
<evidence type="ECO:0000313" key="4">
    <source>
        <dbReference type="EMBL" id="RHW49260.1"/>
    </source>
</evidence>
<gene>
    <name evidence="4" type="ORF">DS834_07965</name>
</gene>
<name>A0ABX9LST9_9LACO</name>
<dbReference type="InterPro" id="IPR052710">
    <property type="entry name" value="CAAX_protease"/>
</dbReference>
<dbReference type="RefSeq" id="WP_118907302.1">
    <property type="nucleotide sequence ID" value="NZ_QOCU01000009.1"/>
</dbReference>
<dbReference type="EMBL" id="QOCU01000009">
    <property type="protein sequence ID" value="RHW49260.1"/>
    <property type="molecule type" value="Genomic_DNA"/>
</dbReference>
<evidence type="ECO:0000259" key="3">
    <source>
        <dbReference type="Pfam" id="PF02517"/>
    </source>
</evidence>
<dbReference type="InterPro" id="IPR003675">
    <property type="entry name" value="Rce1/LyrA-like_dom"/>
</dbReference>
<sequence length="225" mass="25924">MKFIKNKLLVAGIGTFQLLVAFIMYFIDQELFLSAAITKLSWSILLVTLTITSILLWFIINMYQDRLKRVNPRLLNLSPHWDYKRLIWALIGILLILTVQLICSNLNYYSSSINQTTLQNLQKNTNSIFNILLVIVGPFFEELIFRGIFFNYFFLNPNKISNILGILTNGILFGVCHQSNIINLNFVNYAICGCILAAIYLKTRDLRYSYLCHLANNLLALITII</sequence>
<comment type="caution">
    <text evidence="4">The sequence shown here is derived from an EMBL/GenBank/DDBJ whole genome shotgun (WGS) entry which is preliminary data.</text>
</comment>
<feature type="transmembrane region" description="Helical" evidence="2">
    <location>
        <begin position="181"/>
        <end position="201"/>
    </location>
</feature>
<dbReference type="PANTHER" id="PTHR36435:SF1">
    <property type="entry name" value="CAAX AMINO TERMINAL PROTEASE FAMILY PROTEIN"/>
    <property type="match status" value="1"/>
</dbReference>
<evidence type="ECO:0000256" key="2">
    <source>
        <dbReference type="SAM" id="Phobius"/>
    </source>
</evidence>
<keyword evidence="2" id="KW-1133">Transmembrane helix</keyword>
<dbReference type="Pfam" id="PF02517">
    <property type="entry name" value="Rce1-like"/>
    <property type="match status" value="1"/>
</dbReference>
<accession>A0ABX9LST9</accession>
<dbReference type="PANTHER" id="PTHR36435">
    <property type="entry name" value="SLR1288 PROTEIN"/>
    <property type="match status" value="1"/>
</dbReference>
<reference evidence="4 5" key="1">
    <citation type="submission" date="2018-07" db="EMBL/GenBank/DDBJ databases">
        <title>Genome sequences of six Lactobacillus spp. isolated from bumble bee guts.</title>
        <authorList>
            <person name="Motta E.V.S."/>
            <person name="Moran N.A."/>
        </authorList>
    </citation>
    <scope>NUCLEOTIDE SEQUENCE [LARGE SCALE GENOMIC DNA]</scope>
    <source>
        <strain evidence="4 5">BI-4G</strain>
    </source>
</reference>
<dbReference type="Proteomes" id="UP000283380">
    <property type="component" value="Unassembled WGS sequence"/>
</dbReference>
<feature type="transmembrane region" description="Helical" evidence="2">
    <location>
        <begin position="7"/>
        <end position="27"/>
    </location>
</feature>
<evidence type="ECO:0000313" key="5">
    <source>
        <dbReference type="Proteomes" id="UP000283380"/>
    </source>
</evidence>
<keyword evidence="5" id="KW-1185">Reference proteome</keyword>
<keyword evidence="2" id="KW-0812">Transmembrane</keyword>
<evidence type="ECO:0000256" key="1">
    <source>
        <dbReference type="ARBA" id="ARBA00009067"/>
    </source>
</evidence>
<feature type="transmembrane region" description="Helical" evidence="2">
    <location>
        <begin position="39"/>
        <end position="60"/>
    </location>
</feature>
<feature type="transmembrane region" description="Helical" evidence="2">
    <location>
        <begin position="128"/>
        <end position="148"/>
    </location>
</feature>